<comment type="caution">
    <text evidence="10">The sequence shown here is derived from an EMBL/GenBank/DDBJ whole genome shotgun (WGS) entry which is preliminary data.</text>
</comment>
<feature type="transmembrane region" description="Helical" evidence="7">
    <location>
        <begin position="359"/>
        <end position="382"/>
    </location>
</feature>
<proteinExistence type="inferred from homology"/>
<keyword evidence="2" id="KW-1003">Cell membrane</keyword>
<comment type="subcellular location">
    <subcellularLocation>
        <location evidence="1">Cell membrane</location>
        <topology evidence="1">Multi-pass membrane protein</topology>
    </subcellularLocation>
</comment>
<keyword evidence="11" id="KW-1185">Reference proteome</keyword>
<dbReference type="Proteomes" id="UP000763557">
    <property type="component" value="Unassembled WGS sequence"/>
</dbReference>
<evidence type="ECO:0000259" key="8">
    <source>
        <dbReference type="Pfam" id="PF02687"/>
    </source>
</evidence>
<dbReference type="Pfam" id="PF02687">
    <property type="entry name" value="FtsX"/>
    <property type="match status" value="1"/>
</dbReference>
<keyword evidence="4 7" id="KW-1133">Transmembrane helix</keyword>
<evidence type="ECO:0000256" key="2">
    <source>
        <dbReference type="ARBA" id="ARBA00022475"/>
    </source>
</evidence>
<accession>A0ABX2FIR5</accession>
<evidence type="ECO:0000256" key="6">
    <source>
        <dbReference type="ARBA" id="ARBA00038076"/>
    </source>
</evidence>
<gene>
    <name evidence="10" type="ORF">GC106_78760</name>
</gene>
<dbReference type="Pfam" id="PF12704">
    <property type="entry name" value="MacB_PCD"/>
    <property type="match status" value="1"/>
</dbReference>
<protein>
    <submittedName>
        <fullName evidence="10">Macrolide export ATP-binding/permease protein MacB</fullName>
    </submittedName>
</protein>
<organism evidence="10 11">
    <name type="scientific">Kibdelosporangium persicum</name>
    <dbReference type="NCBI Taxonomy" id="2698649"/>
    <lineage>
        <taxon>Bacteria</taxon>
        <taxon>Bacillati</taxon>
        <taxon>Actinomycetota</taxon>
        <taxon>Actinomycetes</taxon>
        <taxon>Pseudonocardiales</taxon>
        <taxon>Pseudonocardiaceae</taxon>
        <taxon>Kibdelosporangium</taxon>
    </lineage>
</organism>
<comment type="similarity">
    <text evidence="6">Belongs to the ABC-4 integral membrane protein family.</text>
</comment>
<sequence>MTLPKPSRLAWTDLIRLGALGLTTRRLRAALSALGIALGIATMVVVTGIPASSQQALMDELTALGTNMLRAQPTPREENPVRLPEAAAAMAARIGPVTASAAVANTHVRVRRSDRLDPGHSADITVLASSLGLLGTVNGHVRSGQFLSPATERFPAVVLGHAAAGRLGVGEVSAGRKPAVFVGEHWFTVIGVLGPMPLAPDLERSVFVGWEAARAKLGFDGHPTVVYVKAHEDAIENVREVLPATLHPEIPGLVQVSRPSDALAAKRATQNSYTALFLGLAAVALLVGGVGVANTMVISVLERRREIGLRRALGATRGHIRGQFLTEAVLLSGIGGLTGTLLGVLGVVGYALLHEWPLVIPPAVLTGGVAAAVFVGMAAGLYPSIRASRLTPTQALATP</sequence>
<dbReference type="EMBL" id="JAAATY010000041">
    <property type="protein sequence ID" value="NRN70605.1"/>
    <property type="molecule type" value="Genomic_DNA"/>
</dbReference>
<evidence type="ECO:0000256" key="1">
    <source>
        <dbReference type="ARBA" id="ARBA00004651"/>
    </source>
</evidence>
<dbReference type="InterPro" id="IPR025857">
    <property type="entry name" value="MacB_PCD"/>
</dbReference>
<evidence type="ECO:0000256" key="3">
    <source>
        <dbReference type="ARBA" id="ARBA00022692"/>
    </source>
</evidence>
<name>A0ABX2FIR5_9PSEU</name>
<dbReference type="PANTHER" id="PTHR30572:SF4">
    <property type="entry name" value="ABC TRANSPORTER PERMEASE YTRF"/>
    <property type="match status" value="1"/>
</dbReference>
<dbReference type="GO" id="GO:0005524">
    <property type="term" value="F:ATP binding"/>
    <property type="evidence" value="ECO:0007669"/>
    <property type="project" value="UniProtKB-KW"/>
</dbReference>
<reference evidence="10 11" key="1">
    <citation type="submission" date="2020-01" db="EMBL/GenBank/DDBJ databases">
        <title>Kibdelosporangium persica a novel Actinomycetes from a hot desert in Iran.</title>
        <authorList>
            <person name="Safaei N."/>
            <person name="Zaburannyi N."/>
            <person name="Mueller R."/>
            <person name="Wink J."/>
        </authorList>
    </citation>
    <scope>NUCLEOTIDE SEQUENCE [LARGE SCALE GENOMIC DNA]</scope>
    <source>
        <strain evidence="10 11">4NS15</strain>
    </source>
</reference>
<dbReference type="RefSeq" id="WP_312873311.1">
    <property type="nucleotide sequence ID" value="NZ_CBCSGW010000030.1"/>
</dbReference>
<keyword evidence="5 7" id="KW-0472">Membrane</keyword>
<keyword evidence="10" id="KW-0547">Nucleotide-binding</keyword>
<evidence type="ECO:0000256" key="5">
    <source>
        <dbReference type="ARBA" id="ARBA00023136"/>
    </source>
</evidence>
<evidence type="ECO:0000256" key="7">
    <source>
        <dbReference type="SAM" id="Phobius"/>
    </source>
</evidence>
<feature type="transmembrane region" description="Helical" evidence="7">
    <location>
        <begin position="276"/>
        <end position="301"/>
    </location>
</feature>
<dbReference type="InterPro" id="IPR050250">
    <property type="entry name" value="Macrolide_Exporter_MacB"/>
</dbReference>
<evidence type="ECO:0000256" key="4">
    <source>
        <dbReference type="ARBA" id="ARBA00022989"/>
    </source>
</evidence>
<dbReference type="InterPro" id="IPR003838">
    <property type="entry name" value="ABC3_permease_C"/>
</dbReference>
<feature type="domain" description="MacB-like periplasmic core" evidence="9">
    <location>
        <begin position="30"/>
        <end position="239"/>
    </location>
</feature>
<keyword evidence="3 7" id="KW-0812">Transmembrane</keyword>
<feature type="domain" description="ABC3 transporter permease C-terminal" evidence="8">
    <location>
        <begin position="280"/>
        <end position="392"/>
    </location>
</feature>
<keyword evidence="10" id="KW-0067">ATP-binding</keyword>
<evidence type="ECO:0000313" key="10">
    <source>
        <dbReference type="EMBL" id="NRN70605.1"/>
    </source>
</evidence>
<feature type="transmembrane region" description="Helical" evidence="7">
    <location>
        <begin position="328"/>
        <end position="353"/>
    </location>
</feature>
<feature type="transmembrane region" description="Helical" evidence="7">
    <location>
        <begin position="29"/>
        <end position="49"/>
    </location>
</feature>
<evidence type="ECO:0000259" key="9">
    <source>
        <dbReference type="Pfam" id="PF12704"/>
    </source>
</evidence>
<dbReference type="PANTHER" id="PTHR30572">
    <property type="entry name" value="MEMBRANE COMPONENT OF TRANSPORTER-RELATED"/>
    <property type="match status" value="1"/>
</dbReference>
<evidence type="ECO:0000313" key="11">
    <source>
        <dbReference type="Proteomes" id="UP000763557"/>
    </source>
</evidence>